<name>A0A397TCN9_9GLOM</name>
<keyword evidence="1" id="KW-0547">Nucleotide-binding</keyword>
<proteinExistence type="predicted"/>
<organism evidence="3 4">
    <name type="scientific">Glomus cerebriforme</name>
    <dbReference type="NCBI Taxonomy" id="658196"/>
    <lineage>
        <taxon>Eukaryota</taxon>
        <taxon>Fungi</taxon>
        <taxon>Fungi incertae sedis</taxon>
        <taxon>Mucoromycota</taxon>
        <taxon>Glomeromycotina</taxon>
        <taxon>Glomeromycetes</taxon>
        <taxon>Glomerales</taxon>
        <taxon>Glomeraceae</taxon>
        <taxon>Glomus</taxon>
    </lineage>
</organism>
<keyword evidence="1" id="KW-0067">ATP-binding</keyword>
<dbReference type="GO" id="GO:0005524">
    <property type="term" value="F:ATP binding"/>
    <property type="evidence" value="ECO:0007669"/>
    <property type="project" value="UniProtKB-UniRule"/>
</dbReference>
<dbReference type="PROSITE" id="PS00107">
    <property type="entry name" value="PROTEIN_KINASE_ATP"/>
    <property type="match status" value="1"/>
</dbReference>
<gene>
    <name evidence="3" type="ORF">C1645_802705</name>
</gene>
<comment type="caution">
    <text evidence="3">The sequence shown here is derived from an EMBL/GenBank/DDBJ whole genome shotgun (WGS) entry which is preliminary data.</text>
</comment>
<dbReference type="PROSITE" id="PS50011">
    <property type="entry name" value="PROTEIN_KINASE_DOM"/>
    <property type="match status" value="1"/>
</dbReference>
<dbReference type="OrthoDB" id="2410500at2759"/>
<keyword evidence="4" id="KW-1185">Reference proteome</keyword>
<reference evidence="3 4" key="1">
    <citation type="submission" date="2018-06" db="EMBL/GenBank/DDBJ databases">
        <title>Comparative genomics reveals the genomic features of Rhizophagus irregularis, R. cerebriforme, R. diaphanum and Gigaspora rosea, and their symbiotic lifestyle signature.</title>
        <authorList>
            <person name="Morin E."/>
            <person name="San Clemente H."/>
            <person name="Chen E.C.H."/>
            <person name="De La Providencia I."/>
            <person name="Hainaut M."/>
            <person name="Kuo A."/>
            <person name="Kohler A."/>
            <person name="Murat C."/>
            <person name="Tang N."/>
            <person name="Roy S."/>
            <person name="Loubradou J."/>
            <person name="Henrissat B."/>
            <person name="Grigoriev I.V."/>
            <person name="Corradi N."/>
            <person name="Roux C."/>
            <person name="Martin F.M."/>
        </authorList>
    </citation>
    <scope>NUCLEOTIDE SEQUENCE [LARGE SCALE GENOMIC DNA]</scope>
    <source>
        <strain evidence="3 4">DAOM 227022</strain>
    </source>
</reference>
<dbReference type="Pfam" id="PF00069">
    <property type="entry name" value="Pkinase"/>
    <property type="match status" value="1"/>
</dbReference>
<dbReference type="Proteomes" id="UP000265703">
    <property type="component" value="Unassembled WGS sequence"/>
</dbReference>
<dbReference type="PROSITE" id="PS00109">
    <property type="entry name" value="PROTEIN_KINASE_TYR"/>
    <property type="match status" value="1"/>
</dbReference>
<dbReference type="Gene3D" id="1.10.510.10">
    <property type="entry name" value="Transferase(Phosphotransferase) domain 1"/>
    <property type="match status" value="1"/>
</dbReference>
<dbReference type="InterPro" id="IPR008266">
    <property type="entry name" value="Tyr_kinase_AS"/>
</dbReference>
<feature type="domain" description="Protein kinase" evidence="2">
    <location>
        <begin position="215"/>
        <end position="523"/>
    </location>
</feature>
<dbReference type="EMBL" id="QKYT01000052">
    <property type="protein sequence ID" value="RIA96033.1"/>
    <property type="molecule type" value="Genomic_DNA"/>
</dbReference>
<dbReference type="InterPro" id="IPR000719">
    <property type="entry name" value="Prot_kinase_dom"/>
</dbReference>
<dbReference type="GO" id="GO:0004672">
    <property type="term" value="F:protein kinase activity"/>
    <property type="evidence" value="ECO:0007669"/>
    <property type="project" value="InterPro"/>
</dbReference>
<sequence length="523" mass="60107">MSSTSASASASTNVRQELNRLSLVESGITEDEFVGLLVYITNNPNRIPDLEESLKYCTDKLKVKYLRKLLVPEQPAVENLEKLFGQMDVSSSSGSVNTPSLSMFLKVVADNSEITRKNSETMVRFMKECFHDTYQNTVFERADVEYFLCVNNTFLGQFSAHGSVNAYLRDNPVPTNTEEDVQKWFNGLTEILPKFTKKLVVKDTHTNTYLNGLKPDISVFMEEDVINDVYNTMFVQTLLEVKKRKSMSGLSDEDKGQVLDYIRVLVQQQPLRMLFAVFLSDGFYFYVMAYDRKTKKYSEYTTNLREGLRLFWVLLNFGSPFTMMVGPKSIDIKTSSRNFRIRLKGYLGMGSSSTVYQIDWQNTPSAIKVFKGHSSLLHLLKRIHNMKIYHRDVRPENILLDTDNNKPILVDWESSIRNTKDENNTVEYEGTVTFASPNILDKEFGPYIPSASDDLHSFVRTIYILRNPSNMPTIPNENLSLKAQAVREYWSDKLDGRLWREMVDAASAKNYDLLEKCCDVFEK</sequence>
<protein>
    <recommendedName>
        <fullName evidence="2">Protein kinase domain-containing protein</fullName>
    </recommendedName>
</protein>
<evidence type="ECO:0000256" key="1">
    <source>
        <dbReference type="PROSITE-ProRule" id="PRU10141"/>
    </source>
</evidence>
<dbReference type="InterPro" id="IPR011009">
    <property type="entry name" value="Kinase-like_dom_sf"/>
</dbReference>
<evidence type="ECO:0000313" key="3">
    <source>
        <dbReference type="EMBL" id="RIA96033.1"/>
    </source>
</evidence>
<dbReference type="InterPro" id="IPR049229">
    <property type="entry name" value="DUF6826"/>
</dbReference>
<feature type="binding site" evidence="1">
    <location>
        <position position="368"/>
    </location>
    <ligand>
        <name>ATP</name>
        <dbReference type="ChEBI" id="CHEBI:30616"/>
    </ligand>
</feature>
<accession>A0A397TCN9</accession>
<evidence type="ECO:0000313" key="4">
    <source>
        <dbReference type="Proteomes" id="UP000265703"/>
    </source>
</evidence>
<dbReference type="Pfam" id="PF20713">
    <property type="entry name" value="DUF6826"/>
    <property type="match status" value="1"/>
</dbReference>
<evidence type="ECO:0000259" key="2">
    <source>
        <dbReference type="PROSITE" id="PS50011"/>
    </source>
</evidence>
<dbReference type="SUPFAM" id="SSF56112">
    <property type="entry name" value="Protein kinase-like (PK-like)"/>
    <property type="match status" value="1"/>
</dbReference>
<dbReference type="AlphaFoldDB" id="A0A397TCN9"/>
<dbReference type="InterPro" id="IPR017441">
    <property type="entry name" value="Protein_kinase_ATP_BS"/>
</dbReference>